<keyword evidence="4" id="KW-0804">Transcription</keyword>
<comment type="similarity">
    <text evidence="1">Belongs to the LysR transcriptional regulatory family.</text>
</comment>
<dbReference type="RefSeq" id="WP_245614194.1">
    <property type="nucleotide sequence ID" value="NZ_CCVW01000001.1"/>
</dbReference>
<dbReference type="Proteomes" id="UP000044071">
    <property type="component" value="Unassembled WGS sequence"/>
</dbReference>
<dbReference type="eggNOG" id="COG0583">
    <property type="taxonomic scope" value="Bacteria"/>
</dbReference>
<dbReference type="PROSITE" id="PS50931">
    <property type="entry name" value="HTH_LYSR"/>
    <property type="match status" value="1"/>
</dbReference>
<evidence type="ECO:0000256" key="3">
    <source>
        <dbReference type="ARBA" id="ARBA00023125"/>
    </source>
</evidence>
<evidence type="ECO:0000259" key="5">
    <source>
        <dbReference type="PROSITE" id="PS50931"/>
    </source>
</evidence>
<sequence>MVYEYRSFSLAAKRLFVTQSTISKRIAKLENEFKTKLFETRGGRIFPTIEGQLLAPSIRLLLHTMHNAADNIKNPELAEIPVFLGTSLYPSLRFLPHFFHYLSEKKDNFPRFHIKQIARPDILQILSNGIIDLAITTQSFNIDKGFIHHPLIEEKLVIAVSPKHPLANEKNIDIKLLSNYSCILPEQGFTIRDSLEQVFYKKDLPLLINHELSSLDSIAQLVKIGLDWSVLPKQYCDQGLTGLTVKGFSEKITISCYYHEERADSKIIKYSEQLLKESIGYFKS</sequence>
<dbReference type="Pfam" id="PF00126">
    <property type="entry name" value="HTH_1"/>
    <property type="match status" value="1"/>
</dbReference>
<proteinExistence type="inferred from homology"/>
<reference evidence="6 7" key="1">
    <citation type="submission" date="2014-06" db="EMBL/GenBank/DDBJ databases">
        <authorList>
            <person name="Urmite Genomes Urmite Genomes"/>
        </authorList>
    </citation>
    <scope>NUCLEOTIDE SEQUENCE [LARGE SCALE GENOMIC DNA]</scope>
</reference>
<evidence type="ECO:0000256" key="4">
    <source>
        <dbReference type="ARBA" id="ARBA00023163"/>
    </source>
</evidence>
<dbReference type="InterPro" id="IPR036388">
    <property type="entry name" value="WH-like_DNA-bd_sf"/>
</dbReference>
<dbReference type="GO" id="GO:0003700">
    <property type="term" value="F:DNA-binding transcription factor activity"/>
    <property type="evidence" value="ECO:0007669"/>
    <property type="project" value="InterPro"/>
</dbReference>
<feature type="domain" description="HTH lysR-type" evidence="5">
    <location>
        <begin position="1"/>
        <end position="48"/>
    </location>
</feature>
<dbReference type="Gene3D" id="3.40.190.290">
    <property type="match status" value="1"/>
</dbReference>
<keyword evidence="3" id="KW-0238">DNA-binding</keyword>
<dbReference type="AlphaFoldDB" id="A0A078KYR2"/>
<dbReference type="SUPFAM" id="SSF53850">
    <property type="entry name" value="Periplasmic binding protein-like II"/>
    <property type="match status" value="1"/>
</dbReference>
<dbReference type="STRING" id="1034943.BN59_01139"/>
<organism evidence="6 7">
    <name type="scientific">Legionella massiliensis</name>
    <dbReference type="NCBI Taxonomy" id="1034943"/>
    <lineage>
        <taxon>Bacteria</taxon>
        <taxon>Pseudomonadati</taxon>
        <taxon>Pseudomonadota</taxon>
        <taxon>Gammaproteobacteria</taxon>
        <taxon>Legionellales</taxon>
        <taxon>Legionellaceae</taxon>
        <taxon>Legionella</taxon>
    </lineage>
</organism>
<keyword evidence="7" id="KW-1185">Reference proteome</keyword>
<dbReference type="InterPro" id="IPR000847">
    <property type="entry name" value="LysR_HTH_N"/>
</dbReference>
<evidence type="ECO:0000313" key="6">
    <source>
        <dbReference type="EMBL" id="CDZ76863.1"/>
    </source>
</evidence>
<dbReference type="InterPro" id="IPR005119">
    <property type="entry name" value="LysR_subst-bd"/>
</dbReference>
<dbReference type="CDD" id="cd05466">
    <property type="entry name" value="PBP2_LTTR_substrate"/>
    <property type="match status" value="1"/>
</dbReference>
<dbReference type="EMBL" id="CCSB01000001">
    <property type="protein sequence ID" value="CDZ76863.1"/>
    <property type="molecule type" value="Genomic_DNA"/>
</dbReference>
<dbReference type="PANTHER" id="PTHR30126">
    <property type="entry name" value="HTH-TYPE TRANSCRIPTIONAL REGULATOR"/>
    <property type="match status" value="1"/>
</dbReference>
<evidence type="ECO:0000313" key="7">
    <source>
        <dbReference type="Proteomes" id="UP000044071"/>
    </source>
</evidence>
<protein>
    <submittedName>
        <fullName evidence="6">HTH-type transcriptional activator CmpR</fullName>
    </submittedName>
</protein>
<dbReference type="PANTHER" id="PTHR30126:SF40">
    <property type="entry name" value="HTH-TYPE TRANSCRIPTIONAL REGULATOR GLTR"/>
    <property type="match status" value="1"/>
</dbReference>
<dbReference type="SUPFAM" id="SSF46785">
    <property type="entry name" value="Winged helix' DNA-binding domain"/>
    <property type="match status" value="1"/>
</dbReference>
<evidence type="ECO:0000256" key="2">
    <source>
        <dbReference type="ARBA" id="ARBA00023015"/>
    </source>
</evidence>
<keyword evidence="2" id="KW-0805">Transcription regulation</keyword>
<name>A0A078KYR2_9GAMM</name>
<gene>
    <name evidence="6" type="primary">cmpR_1</name>
    <name evidence="6" type="ORF">BN59_01139</name>
</gene>
<dbReference type="Pfam" id="PF03466">
    <property type="entry name" value="LysR_substrate"/>
    <property type="match status" value="1"/>
</dbReference>
<dbReference type="InterPro" id="IPR036390">
    <property type="entry name" value="WH_DNA-bd_sf"/>
</dbReference>
<evidence type="ECO:0000256" key="1">
    <source>
        <dbReference type="ARBA" id="ARBA00009437"/>
    </source>
</evidence>
<dbReference type="GO" id="GO:0000976">
    <property type="term" value="F:transcription cis-regulatory region binding"/>
    <property type="evidence" value="ECO:0007669"/>
    <property type="project" value="TreeGrafter"/>
</dbReference>
<accession>A0A078KYR2</accession>
<dbReference type="PRINTS" id="PR00039">
    <property type="entry name" value="HTHLYSR"/>
</dbReference>
<dbReference type="Gene3D" id="1.10.10.10">
    <property type="entry name" value="Winged helix-like DNA-binding domain superfamily/Winged helix DNA-binding domain"/>
    <property type="match status" value="1"/>
</dbReference>